<reference evidence="1 2" key="1">
    <citation type="journal article" date="2024" name="IMA Fungus">
        <title>Apiospora arundinis, a panoply of carbohydrate-active enzymes and secondary metabolites.</title>
        <authorList>
            <person name="Sorensen T."/>
            <person name="Petersen C."/>
            <person name="Muurmann A.T."/>
            <person name="Christiansen J.V."/>
            <person name="Brundto M.L."/>
            <person name="Overgaard C.K."/>
            <person name="Boysen A.T."/>
            <person name="Wollenberg R.D."/>
            <person name="Larsen T.O."/>
            <person name="Sorensen J.L."/>
            <person name="Nielsen K.L."/>
            <person name="Sondergaard T.E."/>
        </authorList>
    </citation>
    <scope>NUCLEOTIDE SEQUENCE [LARGE SCALE GENOMIC DNA]</scope>
    <source>
        <strain evidence="1 2">AAU 773</strain>
    </source>
</reference>
<keyword evidence="2" id="KW-1185">Reference proteome</keyword>
<dbReference type="EMBL" id="JAPCWZ010000001">
    <property type="protein sequence ID" value="KAK8879828.1"/>
    <property type="molecule type" value="Genomic_DNA"/>
</dbReference>
<gene>
    <name evidence="1" type="ORF">PGQ11_001122</name>
</gene>
<proteinExistence type="predicted"/>
<dbReference type="Proteomes" id="UP001390339">
    <property type="component" value="Unassembled WGS sequence"/>
</dbReference>
<protein>
    <submittedName>
        <fullName evidence="1">Uncharacterized protein</fullName>
    </submittedName>
</protein>
<evidence type="ECO:0000313" key="1">
    <source>
        <dbReference type="EMBL" id="KAK8879828.1"/>
    </source>
</evidence>
<sequence>MALWRSGIAYSLWVGEVLGHHINTVWAESCISPILLFTIPGTNGVLITMAVTSRMPPPDGLHHE</sequence>
<organism evidence="1 2">
    <name type="scientific">Apiospora arundinis</name>
    <dbReference type="NCBI Taxonomy" id="335852"/>
    <lineage>
        <taxon>Eukaryota</taxon>
        <taxon>Fungi</taxon>
        <taxon>Dikarya</taxon>
        <taxon>Ascomycota</taxon>
        <taxon>Pezizomycotina</taxon>
        <taxon>Sordariomycetes</taxon>
        <taxon>Xylariomycetidae</taxon>
        <taxon>Amphisphaeriales</taxon>
        <taxon>Apiosporaceae</taxon>
        <taxon>Apiospora</taxon>
    </lineage>
</organism>
<name>A0ABR2JMS3_9PEZI</name>
<comment type="caution">
    <text evidence="1">The sequence shown here is derived from an EMBL/GenBank/DDBJ whole genome shotgun (WGS) entry which is preliminary data.</text>
</comment>
<evidence type="ECO:0000313" key="2">
    <source>
        <dbReference type="Proteomes" id="UP001390339"/>
    </source>
</evidence>
<accession>A0ABR2JMS3</accession>